<dbReference type="GeneID" id="131804495"/>
<accession>A0ABM3VCC6</accession>
<dbReference type="Proteomes" id="UP001652621">
    <property type="component" value="Unplaced"/>
</dbReference>
<dbReference type="SUPFAM" id="SSF48264">
    <property type="entry name" value="Cytochrome P450"/>
    <property type="match status" value="1"/>
</dbReference>
<comment type="subcellular location">
    <subcellularLocation>
        <location evidence="3">Endoplasmic reticulum membrane</location>
        <topology evidence="3">Peripheral membrane protein</topology>
    </subcellularLocation>
    <subcellularLocation>
        <location evidence="2">Microsome membrane</location>
        <topology evidence="2">Peripheral membrane protein</topology>
    </subcellularLocation>
</comment>
<keyword evidence="14" id="KW-0732">Signal</keyword>
<dbReference type="InterPro" id="IPR017972">
    <property type="entry name" value="Cyt_P450_CS"/>
</dbReference>
<evidence type="ECO:0000256" key="9">
    <source>
        <dbReference type="ARBA" id="ARBA00023002"/>
    </source>
</evidence>
<keyword evidence="12" id="KW-0472">Membrane</keyword>
<evidence type="ECO:0000256" key="1">
    <source>
        <dbReference type="ARBA" id="ARBA00001971"/>
    </source>
</evidence>
<evidence type="ECO:0000256" key="6">
    <source>
        <dbReference type="ARBA" id="ARBA00022723"/>
    </source>
</evidence>
<dbReference type="PRINTS" id="PR00385">
    <property type="entry name" value="P450"/>
</dbReference>
<evidence type="ECO:0000256" key="5">
    <source>
        <dbReference type="ARBA" id="ARBA00022617"/>
    </source>
</evidence>
<dbReference type="PROSITE" id="PS00086">
    <property type="entry name" value="CYTOCHROME_P450"/>
    <property type="match status" value="1"/>
</dbReference>
<reference evidence="16" key="1">
    <citation type="submission" date="2025-08" db="UniProtKB">
        <authorList>
            <consortium name="RefSeq"/>
        </authorList>
    </citation>
    <scope>IDENTIFICATION</scope>
    <source>
        <strain evidence="16">Aabys</strain>
        <tissue evidence="16">Whole body</tissue>
    </source>
</reference>
<dbReference type="PANTHER" id="PTHR24292">
    <property type="entry name" value="CYTOCHROME P450"/>
    <property type="match status" value="1"/>
</dbReference>
<evidence type="ECO:0000256" key="14">
    <source>
        <dbReference type="SAM" id="SignalP"/>
    </source>
</evidence>
<evidence type="ECO:0000313" key="16">
    <source>
        <dbReference type="RefSeq" id="XP_058983444.1"/>
    </source>
</evidence>
<name>A0ABM3VCC6_MUSDO</name>
<dbReference type="InterPro" id="IPR002401">
    <property type="entry name" value="Cyt_P450_E_grp-I"/>
</dbReference>
<evidence type="ECO:0000256" key="11">
    <source>
        <dbReference type="ARBA" id="ARBA00023033"/>
    </source>
</evidence>
<evidence type="ECO:0000313" key="15">
    <source>
        <dbReference type="Proteomes" id="UP001652621"/>
    </source>
</evidence>
<dbReference type="Gene3D" id="1.10.630.10">
    <property type="entry name" value="Cytochrome P450"/>
    <property type="match status" value="1"/>
</dbReference>
<keyword evidence="5 13" id="KW-0349">Heme</keyword>
<keyword evidence="15" id="KW-1185">Reference proteome</keyword>
<dbReference type="PRINTS" id="PR00463">
    <property type="entry name" value="EP450I"/>
</dbReference>
<feature type="signal peptide" evidence="14">
    <location>
        <begin position="1"/>
        <end position="19"/>
    </location>
</feature>
<evidence type="ECO:0000256" key="2">
    <source>
        <dbReference type="ARBA" id="ARBA00004174"/>
    </source>
</evidence>
<keyword evidence="9 13" id="KW-0560">Oxidoreductase</keyword>
<proteinExistence type="inferred from homology"/>
<dbReference type="PANTHER" id="PTHR24292:SF100">
    <property type="entry name" value="CYTOCHROME P450 6A16, ISOFORM B-RELATED"/>
    <property type="match status" value="1"/>
</dbReference>
<keyword evidence="8" id="KW-0492">Microsome</keyword>
<dbReference type="CDD" id="cd11056">
    <property type="entry name" value="CYP6-like"/>
    <property type="match status" value="1"/>
</dbReference>
<gene>
    <name evidence="16" type="primary">LOC131804495</name>
</gene>
<protein>
    <submittedName>
        <fullName evidence="16">Cytochrome P450 6a2-like</fullName>
    </submittedName>
</protein>
<evidence type="ECO:0000256" key="3">
    <source>
        <dbReference type="ARBA" id="ARBA00004406"/>
    </source>
</evidence>
<dbReference type="InterPro" id="IPR036396">
    <property type="entry name" value="Cyt_P450_sf"/>
</dbReference>
<evidence type="ECO:0000256" key="10">
    <source>
        <dbReference type="ARBA" id="ARBA00023004"/>
    </source>
</evidence>
<evidence type="ECO:0000256" key="12">
    <source>
        <dbReference type="ARBA" id="ARBA00023136"/>
    </source>
</evidence>
<evidence type="ECO:0000256" key="4">
    <source>
        <dbReference type="ARBA" id="ARBA00010617"/>
    </source>
</evidence>
<dbReference type="InterPro" id="IPR050476">
    <property type="entry name" value="Insect_CytP450_Detox"/>
</dbReference>
<feature type="chain" id="PRO_5045789472" evidence="14">
    <location>
        <begin position="20"/>
        <end position="482"/>
    </location>
</feature>
<keyword evidence="7" id="KW-0256">Endoplasmic reticulum</keyword>
<organism evidence="15 16">
    <name type="scientific">Musca domestica</name>
    <name type="common">House fly</name>
    <dbReference type="NCBI Taxonomy" id="7370"/>
    <lineage>
        <taxon>Eukaryota</taxon>
        <taxon>Metazoa</taxon>
        <taxon>Ecdysozoa</taxon>
        <taxon>Arthropoda</taxon>
        <taxon>Hexapoda</taxon>
        <taxon>Insecta</taxon>
        <taxon>Pterygota</taxon>
        <taxon>Neoptera</taxon>
        <taxon>Endopterygota</taxon>
        <taxon>Diptera</taxon>
        <taxon>Brachycera</taxon>
        <taxon>Muscomorpha</taxon>
        <taxon>Muscoidea</taxon>
        <taxon>Muscidae</taxon>
        <taxon>Musca</taxon>
    </lineage>
</organism>
<dbReference type="Pfam" id="PF00067">
    <property type="entry name" value="p450"/>
    <property type="match status" value="1"/>
</dbReference>
<comment type="similarity">
    <text evidence="4 13">Belongs to the cytochrome P450 family.</text>
</comment>
<sequence>MYFLFVLFLLAALTCFTLGYWRKVRYWQRRHVPCPRQHWLWGNMEGYKHQRSFNDIFHEFYKEFRQTTLPLFGVYIFVKPVALITDLQLAKRILTKDFSYFHDRGLYHNPDDLTGNLFTLDYDKWKVFRTNLSPSFTSGKLKRMLTTFITTSNVLIEVMEQDIMGGDNILDIKDLMLRYTLEIVGACGFGCQTHSLQNPKDQFYQLIQNTFIGESNGTVEKLLILAFPKVARFLKLQYLPANMIKFYTKFVKDLLESRKNSKIQYNYIIDILNEMRIEKSGRKLTLNEITAQTLIFYQAGYESTAFTLTYTLYELARNGEVQKTAREEIISVLHRHNNQLTYECLSEMKYLEQVLKEILRLYPVSPLIIRQCSADYPLPTHPDIIIAKGQMVIIPAYSFQRDENYFHQAETFNPDNFAADRSDSSFLLSFGEGPRNCIGMRFAKLQMTVGLILLLSRFSFSFCDKTENPIVLTTSKWYIFKS</sequence>
<evidence type="ECO:0000256" key="13">
    <source>
        <dbReference type="RuleBase" id="RU000461"/>
    </source>
</evidence>
<dbReference type="RefSeq" id="XP_058983444.1">
    <property type="nucleotide sequence ID" value="XM_059127461.1"/>
</dbReference>
<evidence type="ECO:0000256" key="8">
    <source>
        <dbReference type="ARBA" id="ARBA00022848"/>
    </source>
</evidence>
<dbReference type="InterPro" id="IPR001128">
    <property type="entry name" value="Cyt_P450"/>
</dbReference>
<comment type="cofactor">
    <cofactor evidence="1">
        <name>heme</name>
        <dbReference type="ChEBI" id="CHEBI:30413"/>
    </cofactor>
</comment>
<evidence type="ECO:0000256" key="7">
    <source>
        <dbReference type="ARBA" id="ARBA00022824"/>
    </source>
</evidence>
<keyword evidence="11 13" id="KW-0503">Monooxygenase</keyword>
<keyword evidence="10 13" id="KW-0408">Iron</keyword>
<keyword evidence="6 13" id="KW-0479">Metal-binding</keyword>